<accession>A0ACB6ZCP5</accession>
<evidence type="ECO:0000313" key="2">
    <source>
        <dbReference type="Proteomes" id="UP000886501"/>
    </source>
</evidence>
<proteinExistence type="predicted"/>
<evidence type="ECO:0000313" key="1">
    <source>
        <dbReference type="EMBL" id="KAF9647470.1"/>
    </source>
</evidence>
<protein>
    <submittedName>
        <fullName evidence="1">Uncharacterized protein</fullName>
    </submittedName>
</protein>
<reference evidence="1" key="1">
    <citation type="submission" date="2019-10" db="EMBL/GenBank/DDBJ databases">
        <authorList>
            <consortium name="DOE Joint Genome Institute"/>
            <person name="Kuo A."/>
            <person name="Miyauchi S."/>
            <person name="Kiss E."/>
            <person name="Drula E."/>
            <person name="Kohler A."/>
            <person name="Sanchez-Garcia M."/>
            <person name="Andreopoulos B."/>
            <person name="Barry K.W."/>
            <person name="Bonito G."/>
            <person name="Buee M."/>
            <person name="Carver A."/>
            <person name="Chen C."/>
            <person name="Cichocki N."/>
            <person name="Clum A."/>
            <person name="Culley D."/>
            <person name="Crous P.W."/>
            <person name="Fauchery L."/>
            <person name="Girlanda M."/>
            <person name="Hayes R."/>
            <person name="Keri Z."/>
            <person name="Labutti K."/>
            <person name="Lipzen A."/>
            <person name="Lombard V."/>
            <person name="Magnuson J."/>
            <person name="Maillard F."/>
            <person name="Morin E."/>
            <person name="Murat C."/>
            <person name="Nolan M."/>
            <person name="Ohm R."/>
            <person name="Pangilinan J."/>
            <person name="Pereira M."/>
            <person name="Perotto S."/>
            <person name="Peter M."/>
            <person name="Riley R."/>
            <person name="Sitrit Y."/>
            <person name="Stielow B."/>
            <person name="Szollosi G."/>
            <person name="Zifcakova L."/>
            <person name="Stursova M."/>
            <person name="Spatafora J.W."/>
            <person name="Tedersoo L."/>
            <person name="Vaario L.-M."/>
            <person name="Yamada A."/>
            <person name="Yan M."/>
            <person name="Wang P."/>
            <person name="Xu J."/>
            <person name="Bruns T."/>
            <person name="Baldrian P."/>
            <person name="Vilgalys R."/>
            <person name="Henrissat B."/>
            <person name="Grigoriev I.V."/>
            <person name="Hibbett D."/>
            <person name="Nagy L.G."/>
            <person name="Martin F.M."/>
        </authorList>
    </citation>
    <scope>NUCLEOTIDE SEQUENCE</scope>
    <source>
        <strain evidence="1">P2</strain>
    </source>
</reference>
<dbReference type="EMBL" id="MU118033">
    <property type="protein sequence ID" value="KAF9647470.1"/>
    <property type="molecule type" value="Genomic_DNA"/>
</dbReference>
<keyword evidence="2" id="KW-1185">Reference proteome</keyword>
<dbReference type="Proteomes" id="UP000886501">
    <property type="component" value="Unassembled WGS sequence"/>
</dbReference>
<organism evidence="1 2">
    <name type="scientific">Thelephora ganbajun</name>
    <name type="common">Ganba fungus</name>
    <dbReference type="NCBI Taxonomy" id="370292"/>
    <lineage>
        <taxon>Eukaryota</taxon>
        <taxon>Fungi</taxon>
        <taxon>Dikarya</taxon>
        <taxon>Basidiomycota</taxon>
        <taxon>Agaricomycotina</taxon>
        <taxon>Agaricomycetes</taxon>
        <taxon>Thelephorales</taxon>
        <taxon>Thelephoraceae</taxon>
        <taxon>Thelephora</taxon>
    </lineage>
</organism>
<name>A0ACB6ZCP5_THEGA</name>
<comment type="caution">
    <text evidence="1">The sequence shown here is derived from an EMBL/GenBank/DDBJ whole genome shotgun (WGS) entry which is preliminary data.</text>
</comment>
<reference evidence="1" key="2">
    <citation type="journal article" date="2020" name="Nat. Commun.">
        <title>Large-scale genome sequencing of mycorrhizal fungi provides insights into the early evolution of symbiotic traits.</title>
        <authorList>
            <person name="Miyauchi S."/>
            <person name="Kiss E."/>
            <person name="Kuo A."/>
            <person name="Drula E."/>
            <person name="Kohler A."/>
            <person name="Sanchez-Garcia M."/>
            <person name="Morin E."/>
            <person name="Andreopoulos B."/>
            <person name="Barry K.W."/>
            <person name="Bonito G."/>
            <person name="Buee M."/>
            <person name="Carver A."/>
            <person name="Chen C."/>
            <person name="Cichocki N."/>
            <person name="Clum A."/>
            <person name="Culley D."/>
            <person name="Crous P.W."/>
            <person name="Fauchery L."/>
            <person name="Girlanda M."/>
            <person name="Hayes R.D."/>
            <person name="Keri Z."/>
            <person name="LaButti K."/>
            <person name="Lipzen A."/>
            <person name="Lombard V."/>
            <person name="Magnuson J."/>
            <person name="Maillard F."/>
            <person name="Murat C."/>
            <person name="Nolan M."/>
            <person name="Ohm R.A."/>
            <person name="Pangilinan J."/>
            <person name="Pereira M.F."/>
            <person name="Perotto S."/>
            <person name="Peter M."/>
            <person name="Pfister S."/>
            <person name="Riley R."/>
            <person name="Sitrit Y."/>
            <person name="Stielow J.B."/>
            <person name="Szollosi G."/>
            <person name="Zifcakova L."/>
            <person name="Stursova M."/>
            <person name="Spatafora J.W."/>
            <person name="Tedersoo L."/>
            <person name="Vaario L.M."/>
            <person name="Yamada A."/>
            <person name="Yan M."/>
            <person name="Wang P."/>
            <person name="Xu J."/>
            <person name="Bruns T."/>
            <person name="Baldrian P."/>
            <person name="Vilgalys R."/>
            <person name="Dunand C."/>
            <person name="Henrissat B."/>
            <person name="Grigoriev I.V."/>
            <person name="Hibbett D."/>
            <person name="Nagy L.G."/>
            <person name="Martin F.M."/>
        </authorList>
    </citation>
    <scope>NUCLEOTIDE SEQUENCE</scope>
    <source>
        <strain evidence="1">P2</strain>
    </source>
</reference>
<sequence>MSSPRGSSGFFLVPLHNPYDRDEQTESRVFTEDDSYRPLIATPTQDHAMELNGSDRNSSQTGSGGRSGGRGDGNGGVGLRPPRMPPPRRWTSGKARQSRLFERPKWGHLCLHAFLCIAGYPLIYVGTILARDKTLFWARLIVGLWCATVGVVIGWSLLAYASRFLEAATWATIIHLSHGNGDSGMKLKDLARNADESTSVAGGLLLLLRRTTSRGTRRNVRKSYDARPWSLVIIYFFTLVAVAACLPFALGRVIDIGARLENQRLLYREVEVSGDLSPDDITRASAQLGSFMSYVRTWTLAPFAGRSQASAAVQMHWVNDDVYFGELTIAELTPGGHGQGTFNVNSSITISQPKVDDLFARSNNNTAISELIRMPRWGIRIHCEKLPDPQIYITPRTQSGLTYIYTPKSLIDKLFTSFSIPTPEKFKTTDLSSLGSTDTLPSNVKPDDVSYIAKFYDTGLGHSLHSINAHDGQQPGNGWTSVEIVLVRLNNSFVPPGQFPVFNEIPEIDAAGRETRIGYDAAVCVELYEPWIIEVFYNSNLGLVATVRIVDQANTIINVLGERNVGVELGEDITQVLNSTGKVSPFFVSHDNGVNQMLKDNGLDGRYTPSPTVVSFTDGAGPEGYTSLSASRFASVRALSDASNVLPFLSGSGKIVGHSYSSEILAGVKFVPWQLATMLGVPLLLGVVAAFFLPTLPLGVPRRGFGVFSWIAALQGQELMSDVTKEGVSKLEELEELEKILGEKRVHFSP</sequence>
<gene>
    <name evidence="1" type="ORF">BDM02DRAFT_3270255</name>
</gene>